<dbReference type="GO" id="GO:0004867">
    <property type="term" value="F:serine-type endopeptidase inhibitor activity"/>
    <property type="evidence" value="ECO:0000318"/>
    <property type="project" value="GO_Central"/>
</dbReference>
<dbReference type="AlphaFoldDB" id="W5MJ36"/>
<dbReference type="Gene3D" id="2.30.39.10">
    <property type="entry name" value="Alpha-1-antitrypsin, domain 1"/>
    <property type="match status" value="1"/>
</dbReference>
<dbReference type="Pfam" id="PF07686">
    <property type="entry name" value="V-set"/>
    <property type="match status" value="1"/>
</dbReference>
<proteinExistence type="inferred from homology"/>
<dbReference type="STRING" id="7918.ENSLOCP00000008395"/>
<feature type="region of interest" description="Disordered" evidence="2">
    <location>
        <begin position="392"/>
        <end position="412"/>
    </location>
</feature>
<evidence type="ECO:0000256" key="3">
    <source>
        <dbReference type="SAM" id="SignalP"/>
    </source>
</evidence>
<evidence type="ECO:0000259" key="4">
    <source>
        <dbReference type="PROSITE" id="PS50835"/>
    </source>
</evidence>
<dbReference type="PANTHER" id="PTHR11461:SF159">
    <property type="entry name" value="PLASMA PROTEASE C1 INHIBITOR"/>
    <property type="match status" value="1"/>
</dbReference>
<dbReference type="Bgee" id="ENSLOCG00000006939">
    <property type="expression patterns" value="Expressed in liver and 11 other cell types or tissues"/>
</dbReference>
<evidence type="ECO:0000256" key="2">
    <source>
        <dbReference type="SAM" id="MobiDB-lite"/>
    </source>
</evidence>
<keyword evidence="3" id="KW-0732">Signal</keyword>
<dbReference type="InterPro" id="IPR036179">
    <property type="entry name" value="Ig-like_dom_sf"/>
</dbReference>
<dbReference type="Gene3D" id="2.60.40.10">
    <property type="entry name" value="Immunoglobulins"/>
    <property type="match status" value="1"/>
</dbReference>
<reference evidence="5" key="2">
    <citation type="submission" date="2025-08" db="UniProtKB">
        <authorList>
            <consortium name="Ensembl"/>
        </authorList>
    </citation>
    <scope>IDENTIFICATION</scope>
</reference>
<dbReference type="InterPro" id="IPR023796">
    <property type="entry name" value="Serpin_dom"/>
</dbReference>
<dbReference type="InterPro" id="IPR000215">
    <property type="entry name" value="Serpin_fam"/>
</dbReference>
<dbReference type="InterPro" id="IPR036186">
    <property type="entry name" value="Serpin_sf"/>
</dbReference>
<dbReference type="Gene3D" id="3.30.497.10">
    <property type="entry name" value="Antithrombin, subunit I, domain 2"/>
    <property type="match status" value="1"/>
</dbReference>
<feature type="chain" id="PRO_5004866196" evidence="3">
    <location>
        <begin position="21"/>
        <end position="728"/>
    </location>
</feature>
<dbReference type="EMBL" id="AHAT01038201">
    <property type="status" value="NOT_ANNOTATED_CDS"/>
    <property type="molecule type" value="Genomic_DNA"/>
</dbReference>
<dbReference type="Ensembl" id="ENSLOCT00000008405.1">
    <property type="protein sequence ID" value="ENSLOCP00000008395.1"/>
    <property type="gene ID" value="ENSLOCG00000006939.1"/>
</dbReference>
<dbReference type="Proteomes" id="UP000018468">
    <property type="component" value="Linkage group LG9"/>
</dbReference>
<feature type="domain" description="Ig-like" evidence="4">
    <location>
        <begin position="53"/>
        <end position="144"/>
    </location>
</feature>
<dbReference type="FunFam" id="2.60.40.10:FF:003353">
    <property type="match status" value="1"/>
</dbReference>
<dbReference type="SMART" id="SM00406">
    <property type="entry name" value="IGv"/>
    <property type="match status" value="1"/>
</dbReference>
<comment type="similarity">
    <text evidence="1">Belongs to the serpin family.</text>
</comment>
<reference evidence="5" key="3">
    <citation type="submission" date="2025-09" db="UniProtKB">
        <authorList>
            <consortium name="Ensembl"/>
        </authorList>
    </citation>
    <scope>IDENTIFICATION</scope>
</reference>
<evidence type="ECO:0000256" key="1">
    <source>
        <dbReference type="RuleBase" id="RU000411"/>
    </source>
</evidence>
<dbReference type="EMBL" id="AHAT01038199">
    <property type="status" value="NOT_ANNOTATED_CDS"/>
    <property type="molecule type" value="Genomic_DNA"/>
</dbReference>
<dbReference type="EMBL" id="AHAT01038198">
    <property type="status" value="NOT_ANNOTATED_CDS"/>
    <property type="molecule type" value="Genomic_DNA"/>
</dbReference>
<dbReference type="EMBL" id="AHAT01038200">
    <property type="status" value="NOT_ANNOTATED_CDS"/>
    <property type="molecule type" value="Genomic_DNA"/>
</dbReference>
<name>W5MJ36_LEPOC</name>
<dbReference type="InParanoid" id="W5MJ36"/>
<dbReference type="GeneTree" id="ENSGT00940000159681"/>
<dbReference type="SUPFAM" id="SSF56574">
    <property type="entry name" value="Serpins"/>
    <property type="match status" value="1"/>
</dbReference>
<dbReference type="SUPFAM" id="SSF48726">
    <property type="entry name" value="Immunoglobulin"/>
    <property type="match status" value="1"/>
</dbReference>
<evidence type="ECO:0000313" key="5">
    <source>
        <dbReference type="Ensembl" id="ENSLOCP00000008395.1"/>
    </source>
</evidence>
<feature type="compositionally biased region" description="Pro residues" evidence="2">
    <location>
        <begin position="393"/>
        <end position="405"/>
    </location>
</feature>
<dbReference type="EMBL" id="AHAT01038202">
    <property type="status" value="NOT_ANNOTATED_CDS"/>
    <property type="molecule type" value="Genomic_DNA"/>
</dbReference>
<reference evidence="6" key="1">
    <citation type="submission" date="2011-12" db="EMBL/GenBank/DDBJ databases">
        <title>The Draft Genome of Lepisosteus oculatus.</title>
        <authorList>
            <consortium name="The Broad Institute Genome Assembly &amp; Analysis Group"/>
            <consortium name="Computational R&amp;D Group"/>
            <consortium name="and Sequencing Platform"/>
            <person name="Di Palma F."/>
            <person name="Alfoldi J."/>
            <person name="Johnson J."/>
            <person name="Berlin A."/>
            <person name="Gnerre S."/>
            <person name="Jaffe D."/>
            <person name="MacCallum I."/>
            <person name="Young S."/>
            <person name="Walker B.J."/>
            <person name="Lander E.S."/>
            <person name="Lindblad-Toh K."/>
        </authorList>
    </citation>
    <scope>NUCLEOTIDE SEQUENCE [LARGE SCALE GENOMIC DNA]</scope>
</reference>
<evidence type="ECO:0000313" key="6">
    <source>
        <dbReference type="Proteomes" id="UP000018468"/>
    </source>
</evidence>
<dbReference type="SMART" id="SM00409">
    <property type="entry name" value="IG"/>
    <property type="match status" value="1"/>
</dbReference>
<dbReference type="InterPro" id="IPR007110">
    <property type="entry name" value="Ig-like_dom"/>
</dbReference>
<sequence>MRTLWILSVFTLLLLAEGKAGESDKTSHQHTHGKSAPPAVCQLTLTGDQRCLPGAVMGEGVITQVPSLVNGTEGQSVTLNCTVRNTNVGAVRWSRDTGRGRQPFFNTGGGASDPRVSFILKNHLTDRSIRIDNLTLGDSGVYYCDKYRPGPSSEIAVPGPGMNLTVTASKTKTTLPLQFKMKLPFLKVLDVEKFHISHTFRDRVTEQVEKAYKKKYDSKFHRSKVTETKLDEEFIVVNMELVFHQSPAPGLDDFVETLKKALLDFTVLLPIDLNSITVPGILPGTTLSLQFNMNLSTNKGLDDVGSKVSETFKAGLTEQVNNVYKEKYLTTFLQSEVEKIEVGEEFIVVNMELVFHQSSAPGSDDLIKTLEKALLDFTILLPIDLNSITVPATPTPPATPAPTTPPSHCHGHSKPWPLCTEGPSASGRGILGESLTEFALHFYKEARRIEDKGNMLISPVSVAELLTLLLLGARGDTQTTLENVLSLPQNFTCVHEEVLSLTKHLRGSVEMASRIYYKPGLKLTDFFGDQSQQFYGAKPQQLTNNGTTNLQMINDWVAQKTHNQIKHLVDSVPQNTEFMLLNAIYYIGKWKMRFNENETKEEKFTTLEGKHVRVPVMKSKNYRLAIQYSAALKAKVARFLLSGDVSLYVFLPPVFSTSALKEVEDRLNLETLTKLVKNMESMEPQEATVALPRLKLDSKTDLLHLMESLGEIGASNTALVTGVSSQCV</sequence>
<dbReference type="PANTHER" id="PTHR11461">
    <property type="entry name" value="SERINE PROTEASE INHIBITOR, SERPIN"/>
    <property type="match status" value="1"/>
</dbReference>
<dbReference type="HOGENOM" id="CLU_380637_0_0_1"/>
<dbReference type="eggNOG" id="KOG2392">
    <property type="taxonomic scope" value="Eukaryota"/>
</dbReference>
<dbReference type="InterPro" id="IPR013106">
    <property type="entry name" value="Ig_V-set"/>
</dbReference>
<dbReference type="InterPro" id="IPR042178">
    <property type="entry name" value="Serpin_sf_1"/>
</dbReference>
<organism evidence="5 6">
    <name type="scientific">Lepisosteus oculatus</name>
    <name type="common">Spotted gar</name>
    <dbReference type="NCBI Taxonomy" id="7918"/>
    <lineage>
        <taxon>Eukaryota</taxon>
        <taxon>Metazoa</taxon>
        <taxon>Chordata</taxon>
        <taxon>Craniata</taxon>
        <taxon>Vertebrata</taxon>
        <taxon>Euteleostomi</taxon>
        <taxon>Actinopterygii</taxon>
        <taxon>Neopterygii</taxon>
        <taxon>Holostei</taxon>
        <taxon>Semionotiformes</taxon>
        <taxon>Lepisosteidae</taxon>
        <taxon>Lepisosteus</taxon>
    </lineage>
</organism>
<dbReference type="SMART" id="SM00093">
    <property type="entry name" value="SERPIN"/>
    <property type="match status" value="1"/>
</dbReference>
<protein>
    <submittedName>
        <fullName evidence="5">Uncharacterized LOC102690006</fullName>
    </submittedName>
</protein>
<accession>W5MJ36</accession>
<dbReference type="PROSITE" id="PS50835">
    <property type="entry name" value="IG_LIKE"/>
    <property type="match status" value="1"/>
</dbReference>
<keyword evidence="6" id="KW-1185">Reference proteome</keyword>
<dbReference type="GO" id="GO:0005615">
    <property type="term" value="C:extracellular space"/>
    <property type="evidence" value="ECO:0000318"/>
    <property type="project" value="GO_Central"/>
</dbReference>
<dbReference type="InterPro" id="IPR042185">
    <property type="entry name" value="Serpin_sf_2"/>
</dbReference>
<dbReference type="InterPro" id="IPR003599">
    <property type="entry name" value="Ig_sub"/>
</dbReference>
<dbReference type="InterPro" id="IPR013783">
    <property type="entry name" value="Ig-like_fold"/>
</dbReference>
<dbReference type="EMBL" id="AHAT01038196">
    <property type="status" value="NOT_ANNOTATED_CDS"/>
    <property type="molecule type" value="Genomic_DNA"/>
</dbReference>
<feature type="signal peptide" evidence="3">
    <location>
        <begin position="1"/>
        <end position="20"/>
    </location>
</feature>
<dbReference type="EMBL" id="AHAT01038197">
    <property type="status" value="NOT_ANNOTATED_CDS"/>
    <property type="molecule type" value="Genomic_DNA"/>
</dbReference>
<dbReference type="Pfam" id="PF00079">
    <property type="entry name" value="Serpin"/>
    <property type="match status" value="1"/>
</dbReference>